<dbReference type="GO" id="GO:0045454">
    <property type="term" value="P:cell redox homeostasis"/>
    <property type="evidence" value="ECO:0007669"/>
    <property type="project" value="TreeGrafter"/>
</dbReference>
<feature type="domain" description="Glutaredoxin" evidence="1">
    <location>
        <begin position="9"/>
        <end position="61"/>
    </location>
</feature>
<dbReference type="SUPFAM" id="SSF52833">
    <property type="entry name" value="Thioredoxin-like"/>
    <property type="match status" value="1"/>
</dbReference>
<protein>
    <submittedName>
        <fullName evidence="2">Glutaredoxin family protein</fullName>
    </submittedName>
</protein>
<name>A0AAX3EQ77_PAEUR</name>
<reference evidence="2" key="1">
    <citation type="submission" date="2022-07" db="EMBL/GenBank/DDBJ databases">
        <authorList>
            <person name="Wu T."/>
        </authorList>
    </citation>
    <scope>NUCLEOTIDE SEQUENCE</scope>
    <source>
        <strain evidence="2">SD-1</strain>
        <plasmid evidence="2">unnamed1</plasmid>
    </source>
</reference>
<evidence type="ECO:0000259" key="1">
    <source>
        <dbReference type="Pfam" id="PF00462"/>
    </source>
</evidence>
<dbReference type="Proteomes" id="UP001163293">
    <property type="component" value="Plasmid unnamed1"/>
</dbReference>
<gene>
    <name evidence="2" type="ORF">NL394_22380</name>
</gene>
<dbReference type="EMBL" id="CP101186">
    <property type="protein sequence ID" value="UYV99883.1"/>
    <property type="molecule type" value="Genomic_DNA"/>
</dbReference>
<evidence type="ECO:0000313" key="2">
    <source>
        <dbReference type="EMBL" id="UYV99883.1"/>
    </source>
</evidence>
<organism evidence="2 3">
    <name type="scientific">Paenarthrobacter ureafaciens</name>
    <dbReference type="NCBI Taxonomy" id="37931"/>
    <lineage>
        <taxon>Bacteria</taxon>
        <taxon>Bacillati</taxon>
        <taxon>Actinomycetota</taxon>
        <taxon>Actinomycetes</taxon>
        <taxon>Micrococcales</taxon>
        <taxon>Micrococcaceae</taxon>
        <taxon>Paenarthrobacter</taxon>
    </lineage>
</organism>
<proteinExistence type="predicted"/>
<dbReference type="InterPro" id="IPR051548">
    <property type="entry name" value="Grx-like_ET"/>
</dbReference>
<dbReference type="AlphaFoldDB" id="A0AAX3EQ77"/>
<dbReference type="PANTHER" id="PTHR34386">
    <property type="entry name" value="GLUTAREDOXIN"/>
    <property type="match status" value="1"/>
</dbReference>
<sequence>MTSSTPDYTVYTKPGCPNCDKTKAYFDRKGITYQPVDITEIPAAVEYISEELGYAELPVIVSADGTDHWSGIRMDKLTQAALRHKAA</sequence>
<geneLocation type="plasmid" evidence="2 3">
    <name>unnamed1</name>
</geneLocation>
<evidence type="ECO:0000313" key="3">
    <source>
        <dbReference type="Proteomes" id="UP001163293"/>
    </source>
</evidence>
<dbReference type="PROSITE" id="PS51354">
    <property type="entry name" value="GLUTAREDOXIN_2"/>
    <property type="match status" value="1"/>
</dbReference>
<accession>A0AAX3EQ77</accession>
<dbReference type="CDD" id="cd02976">
    <property type="entry name" value="NrdH"/>
    <property type="match status" value="1"/>
</dbReference>
<dbReference type="PANTHER" id="PTHR34386:SF1">
    <property type="entry name" value="GLUTAREDOXIN-LIKE PROTEIN NRDH"/>
    <property type="match status" value="1"/>
</dbReference>
<dbReference type="GO" id="GO:0009055">
    <property type="term" value="F:electron transfer activity"/>
    <property type="evidence" value="ECO:0007669"/>
    <property type="project" value="TreeGrafter"/>
</dbReference>
<dbReference type="RefSeq" id="WP_166186492.1">
    <property type="nucleotide sequence ID" value="NZ_CP101181.1"/>
</dbReference>
<dbReference type="Gene3D" id="3.40.30.10">
    <property type="entry name" value="Glutaredoxin"/>
    <property type="match status" value="1"/>
</dbReference>
<dbReference type="InterPro" id="IPR002109">
    <property type="entry name" value="Glutaredoxin"/>
</dbReference>
<keyword evidence="2" id="KW-0614">Plasmid</keyword>
<dbReference type="InterPro" id="IPR036249">
    <property type="entry name" value="Thioredoxin-like_sf"/>
</dbReference>
<dbReference type="Pfam" id="PF00462">
    <property type="entry name" value="Glutaredoxin"/>
    <property type="match status" value="1"/>
</dbReference>
<keyword evidence="3" id="KW-1185">Reference proteome</keyword>